<proteinExistence type="predicted"/>
<accession>A0ABU6ZSC4</accession>
<evidence type="ECO:0000313" key="2">
    <source>
        <dbReference type="Proteomes" id="UP001341840"/>
    </source>
</evidence>
<protein>
    <submittedName>
        <fullName evidence="1">Uncharacterized protein</fullName>
    </submittedName>
</protein>
<comment type="caution">
    <text evidence="1">The sequence shown here is derived from an EMBL/GenBank/DDBJ whole genome shotgun (WGS) entry which is preliminary data.</text>
</comment>
<organism evidence="1 2">
    <name type="scientific">Stylosanthes scabra</name>
    <dbReference type="NCBI Taxonomy" id="79078"/>
    <lineage>
        <taxon>Eukaryota</taxon>
        <taxon>Viridiplantae</taxon>
        <taxon>Streptophyta</taxon>
        <taxon>Embryophyta</taxon>
        <taxon>Tracheophyta</taxon>
        <taxon>Spermatophyta</taxon>
        <taxon>Magnoliopsida</taxon>
        <taxon>eudicotyledons</taxon>
        <taxon>Gunneridae</taxon>
        <taxon>Pentapetalae</taxon>
        <taxon>rosids</taxon>
        <taxon>fabids</taxon>
        <taxon>Fabales</taxon>
        <taxon>Fabaceae</taxon>
        <taxon>Papilionoideae</taxon>
        <taxon>50 kb inversion clade</taxon>
        <taxon>dalbergioids sensu lato</taxon>
        <taxon>Dalbergieae</taxon>
        <taxon>Pterocarpus clade</taxon>
        <taxon>Stylosanthes</taxon>
    </lineage>
</organism>
<dbReference type="EMBL" id="JASCZI010273454">
    <property type="protein sequence ID" value="MED6224864.1"/>
    <property type="molecule type" value="Genomic_DNA"/>
</dbReference>
<dbReference type="Proteomes" id="UP001341840">
    <property type="component" value="Unassembled WGS sequence"/>
</dbReference>
<evidence type="ECO:0000313" key="1">
    <source>
        <dbReference type="EMBL" id="MED6224864.1"/>
    </source>
</evidence>
<reference evidence="1 2" key="1">
    <citation type="journal article" date="2023" name="Plants (Basel)">
        <title>Bridging the Gap: Combining Genomics and Transcriptomics Approaches to Understand Stylosanthes scabra, an Orphan Legume from the Brazilian Caatinga.</title>
        <authorList>
            <person name="Ferreira-Neto J.R.C."/>
            <person name="da Silva M.D."/>
            <person name="Binneck E."/>
            <person name="de Melo N.F."/>
            <person name="da Silva R.H."/>
            <person name="de Melo A.L.T.M."/>
            <person name="Pandolfi V."/>
            <person name="Bustamante F.O."/>
            <person name="Brasileiro-Vidal A.C."/>
            <person name="Benko-Iseppon A.M."/>
        </authorList>
    </citation>
    <scope>NUCLEOTIDE SEQUENCE [LARGE SCALE GENOMIC DNA]</scope>
    <source>
        <tissue evidence="1">Leaves</tissue>
    </source>
</reference>
<sequence>MIVSLLRWDGHDCSLPMKKGTEQITTVFESCYKWYVPHFHLAPEEAINTWWDEWNKAFRFRKGEAEKMCDAWLARAAKRLCELFHGVLGVRGILGFKKDEQGQPGLYHRRITPHSDVQFDAEHAGRLNHLQHWYAISDASSIAASATASAWTCECDRPALAGWR</sequence>
<gene>
    <name evidence="1" type="ORF">PIB30_088283</name>
</gene>
<keyword evidence="2" id="KW-1185">Reference proteome</keyword>
<name>A0ABU6ZSC4_9FABA</name>